<proteinExistence type="predicted"/>
<evidence type="ECO:0000313" key="1">
    <source>
        <dbReference type="EMBL" id="UAW96420.1"/>
    </source>
</evidence>
<dbReference type="EMBL" id="MZ443782">
    <property type="protein sequence ID" value="UAW96420.1"/>
    <property type="molecule type" value="Genomic_DNA"/>
</dbReference>
<reference evidence="1 2" key="1">
    <citation type="submission" date="2021-06" db="EMBL/GenBank/DDBJ databases">
        <title>Complete genome sequence of Erwinia phage pEa_SNUABM_16.</title>
        <authorList>
            <person name="Kim S.G."/>
            <person name="Park S.C."/>
        </authorList>
    </citation>
    <scope>NUCLEOTIDE SEQUENCE [LARGE SCALE GENOMIC DNA]</scope>
    <source>
        <strain evidence="2">pEa_SNUABM_16</strain>
    </source>
</reference>
<sequence length="111" mass="12635">MKKSKVKAEVVAPTIEGRSFTLYNASPVPELSVTPFAGRDAFLPLLRKVQDAAQLERIRGMSCCPYCRETMMLGEYTKDNWLWSYSYQHMIEHHNVTPSAEFIAYVEAASK</sequence>
<gene>
    <name evidence="1" type="ORF">pEaSNUABM16_00276</name>
</gene>
<name>A0AAE8XPZ3_9CAUD</name>
<evidence type="ECO:0000313" key="2">
    <source>
        <dbReference type="Proteomes" id="UP000827953"/>
    </source>
</evidence>
<keyword evidence="2" id="KW-1185">Reference proteome</keyword>
<organism evidence="1 2">
    <name type="scientific">Erwinia phage pEa_SNUABM_16</name>
    <dbReference type="NCBI Taxonomy" id="2869544"/>
    <lineage>
        <taxon>Viruses</taxon>
        <taxon>Duplodnaviria</taxon>
        <taxon>Heunggongvirae</taxon>
        <taxon>Uroviricota</taxon>
        <taxon>Caudoviricetes</taxon>
        <taxon>Alexandravirus</taxon>
        <taxon>Alexandravirus SNUABM16</taxon>
    </lineage>
</organism>
<dbReference type="Proteomes" id="UP000827953">
    <property type="component" value="Segment"/>
</dbReference>
<accession>A0AAE8XPZ3</accession>
<protein>
    <submittedName>
        <fullName evidence="1">Uncharacterized protein</fullName>
    </submittedName>
</protein>